<feature type="domain" description="C2H2-type" evidence="6">
    <location>
        <begin position="314"/>
        <end position="342"/>
    </location>
</feature>
<dbReference type="InterPro" id="IPR037104">
    <property type="entry name" value="Annexin_sf"/>
</dbReference>
<name>A0ABR1NZY9_DIAER</name>
<dbReference type="PROSITE" id="PS00028">
    <property type="entry name" value="ZINC_FINGER_C2H2_1"/>
    <property type="match status" value="1"/>
</dbReference>
<dbReference type="SUPFAM" id="SSF52172">
    <property type="entry name" value="CheY-like"/>
    <property type="match status" value="1"/>
</dbReference>
<evidence type="ECO:0000313" key="8">
    <source>
        <dbReference type="Proteomes" id="UP001430848"/>
    </source>
</evidence>
<dbReference type="SMART" id="SM00448">
    <property type="entry name" value="REC"/>
    <property type="match status" value="1"/>
</dbReference>
<dbReference type="Gene3D" id="3.40.50.2300">
    <property type="match status" value="1"/>
</dbReference>
<reference evidence="7 8" key="1">
    <citation type="submission" date="2024-02" db="EMBL/GenBank/DDBJ databases">
        <title>De novo assembly and annotation of 12 fungi associated with fruit tree decline syndrome in Ontario, Canada.</title>
        <authorList>
            <person name="Sulman M."/>
            <person name="Ellouze W."/>
            <person name="Ilyukhin E."/>
        </authorList>
    </citation>
    <scope>NUCLEOTIDE SEQUENCE [LARGE SCALE GENOMIC DNA]</scope>
    <source>
        <strain evidence="7 8">M169</strain>
    </source>
</reference>
<dbReference type="EMBL" id="JAKNSF020000068">
    <property type="protein sequence ID" value="KAK7721838.1"/>
    <property type="molecule type" value="Genomic_DNA"/>
</dbReference>
<keyword evidence="4" id="KW-0597">Phosphoprotein</keyword>
<keyword evidence="2" id="KW-0041">Annexin</keyword>
<evidence type="ECO:0000256" key="3">
    <source>
        <dbReference type="PROSITE-ProRule" id="PRU00042"/>
    </source>
</evidence>
<dbReference type="Gene3D" id="1.10.220.10">
    <property type="entry name" value="Annexin"/>
    <property type="match status" value="2"/>
</dbReference>
<proteinExistence type="predicted"/>
<keyword evidence="1" id="KW-0677">Repeat</keyword>
<dbReference type="PROSITE" id="PS50110">
    <property type="entry name" value="RESPONSE_REGULATORY"/>
    <property type="match status" value="1"/>
</dbReference>
<gene>
    <name evidence="7" type="ORF">SLS63_009363</name>
</gene>
<evidence type="ECO:0000256" key="4">
    <source>
        <dbReference type="PROSITE-ProRule" id="PRU00169"/>
    </source>
</evidence>
<feature type="domain" description="Response regulatory" evidence="5">
    <location>
        <begin position="484"/>
        <end position="605"/>
    </location>
</feature>
<keyword evidence="3" id="KW-0479">Metal-binding</keyword>
<keyword evidence="3" id="KW-0862">Zinc</keyword>
<evidence type="ECO:0000259" key="5">
    <source>
        <dbReference type="PROSITE" id="PS50110"/>
    </source>
</evidence>
<comment type="caution">
    <text evidence="7">The sequence shown here is derived from an EMBL/GenBank/DDBJ whole genome shotgun (WGS) entry which is preliminary data.</text>
</comment>
<dbReference type="Proteomes" id="UP001430848">
    <property type="component" value="Unassembled WGS sequence"/>
</dbReference>
<evidence type="ECO:0000259" key="6">
    <source>
        <dbReference type="PROSITE" id="PS50157"/>
    </source>
</evidence>
<dbReference type="PROSITE" id="PS51897">
    <property type="entry name" value="ANNEXIN_2"/>
    <property type="match status" value="1"/>
</dbReference>
<evidence type="ECO:0008006" key="9">
    <source>
        <dbReference type="Google" id="ProtNLM"/>
    </source>
</evidence>
<accession>A0ABR1NZY9</accession>
<dbReference type="PANTHER" id="PTHR35391">
    <property type="entry name" value="C2H2-TYPE DOMAIN-CONTAINING PROTEIN-RELATED"/>
    <property type="match status" value="1"/>
</dbReference>
<evidence type="ECO:0000313" key="7">
    <source>
        <dbReference type="EMBL" id="KAK7721838.1"/>
    </source>
</evidence>
<dbReference type="InterPro" id="IPR018502">
    <property type="entry name" value="Annexin_repeat"/>
</dbReference>
<keyword evidence="3" id="KW-0863">Zinc-finger</keyword>
<keyword evidence="8" id="KW-1185">Reference proteome</keyword>
<dbReference type="InterPro" id="IPR001789">
    <property type="entry name" value="Sig_transdc_resp-reg_receiver"/>
</dbReference>
<evidence type="ECO:0000256" key="2">
    <source>
        <dbReference type="ARBA" id="ARBA00023216"/>
    </source>
</evidence>
<dbReference type="Pfam" id="PF00072">
    <property type="entry name" value="Response_reg"/>
    <property type="match status" value="1"/>
</dbReference>
<dbReference type="SUPFAM" id="SSF47874">
    <property type="entry name" value="Annexin"/>
    <property type="match status" value="1"/>
</dbReference>
<dbReference type="InterPro" id="IPR011006">
    <property type="entry name" value="CheY-like_superfamily"/>
</dbReference>
<organism evidence="7 8">
    <name type="scientific">Diaporthe eres</name>
    <name type="common">Phomopsis oblonga</name>
    <dbReference type="NCBI Taxonomy" id="83184"/>
    <lineage>
        <taxon>Eukaryota</taxon>
        <taxon>Fungi</taxon>
        <taxon>Dikarya</taxon>
        <taxon>Ascomycota</taxon>
        <taxon>Pezizomycotina</taxon>
        <taxon>Sordariomycetes</taxon>
        <taxon>Sordariomycetidae</taxon>
        <taxon>Diaporthales</taxon>
        <taxon>Diaporthaceae</taxon>
        <taxon>Diaporthe</taxon>
        <taxon>Diaporthe eres species complex</taxon>
    </lineage>
</organism>
<evidence type="ECO:0000256" key="1">
    <source>
        <dbReference type="ARBA" id="ARBA00022737"/>
    </source>
</evidence>
<dbReference type="CDD" id="cd17546">
    <property type="entry name" value="REC_hyHK_CKI1_RcsC-like"/>
    <property type="match status" value="1"/>
</dbReference>
<dbReference type="SMART" id="SM00355">
    <property type="entry name" value="ZnF_C2H2"/>
    <property type="match status" value="2"/>
</dbReference>
<sequence length="1013" mass="113741">MPRISWIDSFYGLEIWERGIHHTAACLWIQGYPKVQKSGTKYLNSSKISLKLYKTVGALQFCQGSSSRSQNIVKTACFEDNSKTIVSNSMQGPVSTLDDQELENEEEEFSKDEQVTLLIDLMNECMKALFRIGILVRREVTYDRFQRALQRSRFLFPKQFDTDYVEQKYPKLRNRGKELATRLGRANAKRRQFIKYGRDHRTRLEMDIDVCQENEPEPKAMLSIDLEAPTEQLSSKATTFVMPAENWNSELLAPPIEDEDDGASFLTASTTFDSKKSLKLAYICTYGGKDCDSEMFVDRAAWFNHELKVHRSLFTCKLCGEQMDEQEDLQNHVLSNHTNFPSGQLSILLEQGRLVPSELKAQDCPFCDDWACSLYNKRNQKGVETELESNVRDVLVAISKFKKHVATHQEQLAIFTVPKSTDYDGPDESGRNAGSDVSVHVSEGSAAMSDASGAFVVGAESPSINMDKRNNTAVEEAAGDSKPRVLIAEDNPINLAVLRRLLLHEGIDDITAAKDGQEAYDMVKENFDHDNKFDLIFMDIQMPRLSGLASTQLIRTLGCETPIVAVTPASSDTSRAHELIQRGVNEVILKPFRQPTIRKVLQRFAIVAGDAGRSSLARELYMHDSYQTPTVDVESLISPLEAFLATASSGDVGESPRNDSDISSVTALIAEALRGPGRVKTADLIDLLPNLHHNDIMNLRTEYKRLVKVGAERKGVNVAKHIRARLKDDDNRLMTAAYATALGMWESEGYWISLSLAMGNEARKGHQLLIESLLGKSNTEARLIEDGFRIHSNKLEREHGTSLESFLDPYLRKGEAWFREAVKAVLSGHKMEERDHSGQPQPIDMQLVEKDVDELFEAVAGERGAATTISQIVILRSDAHLREVLTIYQRKYESDFLTDALQGTMQLRDDVLFHVLYGVLNRPTRDAWLLHQALTPSGNDGTQHEVLTSRLVRAHWNGHYLSAVKEAYCEQYGQHLTDDIASGTSGEWGAFCIALAQSNLQWDERPSDRHAAV</sequence>
<dbReference type="PROSITE" id="PS50157">
    <property type="entry name" value="ZINC_FINGER_C2H2_2"/>
    <property type="match status" value="1"/>
</dbReference>
<protein>
    <recommendedName>
        <fullName evidence="9">Response regulatory domain-containing protein</fullName>
    </recommendedName>
</protein>
<dbReference type="InterPro" id="IPR013087">
    <property type="entry name" value="Znf_C2H2_type"/>
</dbReference>
<dbReference type="PANTHER" id="PTHR35391:SF7">
    <property type="entry name" value="C2H2-TYPE DOMAIN-CONTAINING PROTEIN"/>
    <property type="match status" value="1"/>
</dbReference>
<feature type="modified residue" description="4-aspartylphosphate" evidence="4">
    <location>
        <position position="539"/>
    </location>
</feature>